<evidence type="ECO:0000256" key="3">
    <source>
        <dbReference type="ARBA" id="ARBA00022692"/>
    </source>
</evidence>
<evidence type="ECO:0000256" key="1">
    <source>
        <dbReference type="ARBA" id="ARBA00004141"/>
    </source>
</evidence>
<feature type="transmembrane region" description="Helical" evidence="7">
    <location>
        <begin position="215"/>
        <end position="235"/>
    </location>
</feature>
<organism evidence="8 9">
    <name type="scientific">Sphingomonas ginkgonis</name>
    <dbReference type="NCBI Taxonomy" id="2315330"/>
    <lineage>
        <taxon>Bacteria</taxon>
        <taxon>Pseudomonadati</taxon>
        <taxon>Pseudomonadota</taxon>
        <taxon>Alphaproteobacteria</taxon>
        <taxon>Sphingomonadales</taxon>
        <taxon>Sphingomonadaceae</taxon>
        <taxon>Sphingomonas</taxon>
    </lineage>
</organism>
<comment type="similarity">
    <text evidence="2">Belongs to the TrbL/VirB6 family.</text>
</comment>
<keyword evidence="5 7" id="KW-0472">Membrane</keyword>
<evidence type="ECO:0000256" key="6">
    <source>
        <dbReference type="SAM" id="MobiDB-lite"/>
    </source>
</evidence>
<evidence type="ECO:0000256" key="4">
    <source>
        <dbReference type="ARBA" id="ARBA00022989"/>
    </source>
</evidence>
<dbReference type="GO" id="GO:0030255">
    <property type="term" value="P:protein secretion by the type IV secretion system"/>
    <property type="evidence" value="ECO:0007669"/>
    <property type="project" value="InterPro"/>
</dbReference>
<feature type="transmembrane region" description="Helical" evidence="7">
    <location>
        <begin position="62"/>
        <end position="83"/>
    </location>
</feature>
<keyword evidence="9" id="KW-1185">Reference proteome</keyword>
<keyword evidence="3 7" id="KW-0812">Transmembrane</keyword>
<dbReference type="Proteomes" id="UP000274661">
    <property type="component" value="Unassembled WGS sequence"/>
</dbReference>
<feature type="compositionally biased region" description="Basic and acidic residues" evidence="6">
    <location>
        <begin position="401"/>
        <end position="414"/>
    </location>
</feature>
<gene>
    <name evidence="8" type="ORF">HMF7854_12120</name>
</gene>
<keyword evidence="4 7" id="KW-1133">Transmembrane helix</keyword>
<dbReference type="InterPro" id="IPR007688">
    <property type="entry name" value="Conjugal_tfr_TrbL/VirB6"/>
</dbReference>
<proteinExistence type="inferred from homology"/>
<evidence type="ECO:0000313" key="9">
    <source>
        <dbReference type="Proteomes" id="UP000274661"/>
    </source>
</evidence>
<dbReference type="AlphaFoldDB" id="A0A3R9Z768"/>
<feature type="transmembrane region" description="Helical" evidence="7">
    <location>
        <begin position="241"/>
        <end position="263"/>
    </location>
</feature>
<feature type="transmembrane region" description="Helical" evidence="7">
    <location>
        <begin position="189"/>
        <end position="208"/>
    </location>
</feature>
<protein>
    <submittedName>
        <fullName evidence="8">Type IV secretion system protein</fullName>
    </submittedName>
</protein>
<sequence>MVRAVRRAGAARQRRALGRGGGMSACPTVAASGSLAAALRSLDCQTGEATSAAFGRLFGANGHLVGALTILLTIYVALFAIGLLTGRSRLGIASFLPRMTTLGLVLTFTTSWVAYQNVVWTLAVGAPDEIASVVSGSQGSATTAFADRLDTLFTAVADSADRASKPAPPTATGITPATPMVGGFTASTVLWLAALMLLLGSVGVLVTAKIALAAMLALGPIFIVMAMFAGTRGLFEGWLKAVVLMAVVPLFAVLIGGGAIGALQPIARDIAMSGGEPSGRAVGTLFLGSAVFVSLMVMAIKMASTIVTGWRLPWGRDQSTRDGEQRSSERQIGATASAIAAPVSGGVVTVLPRDERIAGIVSAFPTAPAASSGPVHGGGQYQRRPPVVPIAAPVSALPSRSDPRSADVGRRFGPAVDHRVKERIA</sequence>
<reference evidence="8 9" key="1">
    <citation type="submission" date="2018-12" db="EMBL/GenBank/DDBJ databases">
        <title>Sphingomonas sp. HMF7854 Genome sequencing and assembly.</title>
        <authorList>
            <person name="Cha I."/>
            <person name="Kang H."/>
            <person name="Kim H."/>
            <person name="Kang J."/>
            <person name="Joh K."/>
        </authorList>
    </citation>
    <scope>NUCLEOTIDE SEQUENCE [LARGE SCALE GENOMIC DNA]</scope>
    <source>
        <strain evidence="8 9">HMF7854</strain>
    </source>
</reference>
<comment type="subcellular location">
    <subcellularLocation>
        <location evidence="1">Membrane</location>
        <topology evidence="1">Multi-pass membrane protein</topology>
    </subcellularLocation>
</comment>
<dbReference type="EMBL" id="RWJF01000001">
    <property type="protein sequence ID" value="RST31501.1"/>
    <property type="molecule type" value="Genomic_DNA"/>
</dbReference>
<feature type="transmembrane region" description="Helical" evidence="7">
    <location>
        <begin position="95"/>
        <end position="115"/>
    </location>
</feature>
<feature type="region of interest" description="Disordered" evidence="6">
    <location>
        <begin position="394"/>
        <end position="414"/>
    </location>
</feature>
<dbReference type="Pfam" id="PF04610">
    <property type="entry name" value="TrbL"/>
    <property type="match status" value="1"/>
</dbReference>
<dbReference type="GO" id="GO:0016020">
    <property type="term" value="C:membrane"/>
    <property type="evidence" value="ECO:0007669"/>
    <property type="project" value="UniProtKB-SubCell"/>
</dbReference>
<evidence type="ECO:0000256" key="7">
    <source>
        <dbReference type="SAM" id="Phobius"/>
    </source>
</evidence>
<evidence type="ECO:0000256" key="2">
    <source>
        <dbReference type="ARBA" id="ARBA00007802"/>
    </source>
</evidence>
<evidence type="ECO:0000256" key="5">
    <source>
        <dbReference type="ARBA" id="ARBA00023136"/>
    </source>
</evidence>
<feature type="transmembrane region" description="Helical" evidence="7">
    <location>
        <begin position="284"/>
        <end position="312"/>
    </location>
</feature>
<feature type="transmembrane region" description="Helical" evidence="7">
    <location>
        <begin position="21"/>
        <end position="42"/>
    </location>
</feature>
<comment type="caution">
    <text evidence="8">The sequence shown here is derived from an EMBL/GenBank/DDBJ whole genome shotgun (WGS) entry which is preliminary data.</text>
</comment>
<evidence type="ECO:0000313" key="8">
    <source>
        <dbReference type="EMBL" id="RST31501.1"/>
    </source>
</evidence>
<dbReference type="OrthoDB" id="7400974at2"/>
<name>A0A3R9Z768_9SPHN</name>
<accession>A0A3R9Z768</accession>